<evidence type="ECO:0000313" key="3">
    <source>
        <dbReference type="EMBL" id="BBO86232.1"/>
    </source>
</evidence>
<evidence type="ECO:0000313" key="4">
    <source>
        <dbReference type="Proteomes" id="UP000425960"/>
    </source>
</evidence>
<dbReference type="InterPro" id="IPR019887">
    <property type="entry name" value="Tscrpt_reg_AsnC/Lrp_C"/>
</dbReference>
<dbReference type="Gene3D" id="3.30.70.920">
    <property type="match status" value="1"/>
</dbReference>
<dbReference type="RefSeq" id="WP_155325588.1">
    <property type="nucleotide sequence ID" value="NZ_AP021876.1"/>
</dbReference>
<evidence type="ECO:0000259" key="1">
    <source>
        <dbReference type="Pfam" id="PF01037"/>
    </source>
</evidence>
<dbReference type="AlphaFoldDB" id="A0A5K8A117"/>
<gene>
    <name evidence="3" type="ORF">DSCO28_67980</name>
</gene>
<sequence length="358" mass="41374">MRNLTDLIKNWLHGSRDSEAKCFRENQECEGAFDHIDRGICRVPMDKIVGSVGRYHDFDSQFKLKEHMPADRLVSIKRAMQQGRALPPVKLYQIKDEYYVLDGNHRIAAAKSFGHSDIRAKIVEFIPSSNTLENIVYRERRQFMDQTGLGHAIELTEVGQFPHLMAQVKKHKQFMETAEKPGITLDDAAEDWYRTIYCPLTEIIRKGRLLSFFEGRTLDDLYAYISYHQWEKGRNRKYGIGIDTLIPRSMEAFREKMAKMKKEEYPEMLRGITAFIMIAAEAKRESRIVDRLFALPEVREVHSVHGSIDILVKIELTRDLLTSDAEVIGQFVQEKIRQVPGVQSTQTLIPGQSRIKTA</sequence>
<name>A0A5K8A117_9BACT</name>
<protein>
    <recommendedName>
        <fullName evidence="5">Transcriptional regulator</fullName>
    </recommendedName>
</protein>
<organism evidence="3 4">
    <name type="scientific">Desulfosarcina ovata subsp. sediminis</name>
    <dbReference type="NCBI Taxonomy" id="885957"/>
    <lineage>
        <taxon>Bacteria</taxon>
        <taxon>Pseudomonadati</taxon>
        <taxon>Thermodesulfobacteriota</taxon>
        <taxon>Desulfobacteria</taxon>
        <taxon>Desulfobacterales</taxon>
        <taxon>Desulfosarcinaceae</taxon>
        <taxon>Desulfosarcina</taxon>
    </lineage>
</organism>
<dbReference type="Gene3D" id="3.90.1530.10">
    <property type="entry name" value="Conserved hypothetical protein from pyrococcus furiosus pfu- 392566-001, ParB domain"/>
    <property type="match status" value="1"/>
</dbReference>
<reference evidence="3 4" key="1">
    <citation type="submission" date="2019-11" db="EMBL/GenBank/DDBJ databases">
        <title>Comparative genomics of hydrocarbon-degrading Desulfosarcina strains.</title>
        <authorList>
            <person name="Watanabe M."/>
            <person name="Kojima H."/>
            <person name="Fukui M."/>
        </authorList>
    </citation>
    <scope>NUCLEOTIDE SEQUENCE [LARGE SCALE GENOMIC DNA]</scope>
    <source>
        <strain evidence="3 4">28bB2T</strain>
    </source>
</reference>
<feature type="domain" description="Transcription regulator AsnC/Lrp ligand binding" evidence="1">
    <location>
        <begin position="277"/>
        <end position="349"/>
    </location>
</feature>
<dbReference type="Pfam" id="PF01037">
    <property type="entry name" value="AsnC_trans_reg"/>
    <property type="match status" value="1"/>
</dbReference>
<feature type="domain" description="ParB-like N-terminal" evidence="2">
    <location>
        <begin position="64"/>
        <end position="129"/>
    </location>
</feature>
<dbReference type="InterPro" id="IPR011008">
    <property type="entry name" value="Dimeric_a/b-barrel"/>
</dbReference>
<dbReference type="Proteomes" id="UP000425960">
    <property type="component" value="Chromosome"/>
</dbReference>
<accession>A0A5K8A117</accession>
<dbReference type="EMBL" id="AP021876">
    <property type="protein sequence ID" value="BBO86232.1"/>
    <property type="molecule type" value="Genomic_DNA"/>
</dbReference>
<evidence type="ECO:0000259" key="2">
    <source>
        <dbReference type="Pfam" id="PF02195"/>
    </source>
</evidence>
<dbReference type="InterPro" id="IPR003115">
    <property type="entry name" value="ParB_N"/>
</dbReference>
<proteinExistence type="predicted"/>
<dbReference type="InterPro" id="IPR036086">
    <property type="entry name" value="ParB/Sulfiredoxin_sf"/>
</dbReference>
<dbReference type="SUPFAM" id="SSF54909">
    <property type="entry name" value="Dimeric alpha+beta barrel"/>
    <property type="match status" value="1"/>
</dbReference>
<dbReference type="KEGG" id="dov:DSCO28_67980"/>
<evidence type="ECO:0008006" key="5">
    <source>
        <dbReference type="Google" id="ProtNLM"/>
    </source>
</evidence>
<dbReference type="SUPFAM" id="SSF110849">
    <property type="entry name" value="ParB/Sulfiredoxin"/>
    <property type="match status" value="1"/>
</dbReference>
<dbReference type="Pfam" id="PF02195">
    <property type="entry name" value="ParB_N"/>
    <property type="match status" value="1"/>
</dbReference>